<evidence type="ECO:0000313" key="4">
    <source>
        <dbReference type="Proteomes" id="UP000054558"/>
    </source>
</evidence>
<feature type="signal peptide" evidence="1">
    <location>
        <begin position="1"/>
        <end position="30"/>
    </location>
</feature>
<evidence type="ECO:0000256" key="1">
    <source>
        <dbReference type="SAM" id="SignalP"/>
    </source>
</evidence>
<keyword evidence="1" id="KW-0732">Signal</keyword>
<name>A0A1Y1IV77_KLENI</name>
<feature type="domain" description="SnoaL-like" evidence="2">
    <location>
        <begin position="46"/>
        <end position="183"/>
    </location>
</feature>
<protein>
    <recommendedName>
        <fullName evidence="2">SnoaL-like domain-containing protein</fullName>
    </recommendedName>
</protein>
<sequence length="198" mass="21050">MAASMEGPSNALRMVGTFVLILASASVACSTNSEGGSVNGSCDSQVYDEAAISKLAVLYAYGIDSLAPGNFDAGVAILQQVFTPNASIGTCFAPGQCLNKTGPVEWAQTSSALFAAGNYSATHHMVGNQRIELDDSKQAGTMVSYLTASQFVRNSTNIDLYHGVYYDEVVRDSGGEWRISTRDLRTTSFLRIIGHRVS</sequence>
<dbReference type="Gene3D" id="3.10.450.50">
    <property type="match status" value="1"/>
</dbReference>
<dbReference type="SUPFAM" id="SSF54427">
    <property type="entry name" value="NTF2-like"/>
    <property type="match status" value="1"/>
</dbReference>
<gene>
    <name evidence="3" type="ORF">KFL_010660020</name>
</gene>
<evidence type="ECO:0000313" key="3">
    <source>
        <dbReference type="EMBL" id="GAQ92597.1"/>
    </source>
</evidence>
<dbReference type="EMBL" id="DF238015">
    <property type="protein sequence ID" value="GAQ92597.1"/>
    <property type="molecule type" value="Genomic_DNA"/>
</dbReference>
<reference evidence="3 4" key="1">
    <citation type="journal article" date="2014" name="Nat. Commun.">
        <title>Klebsormidium flaccidum genome reveals primary factors for plant terrestrial adaptation.</title>
        <authorList>
            <person name="Hori K."/>
            <person name="Maruyama F."/>
            <person name="Fujisawa T."/>
            <person name="Togashi T."/>
            <person name="Yamamoto N."/>
            <person name="Seo M."/>
            <person name="Sato S."/>
            <person name="Yamada T."/>
            <person name="Mori H."/>
            <person name="Tajima N."/>
            <person name="Moriyama T."/>
            <person name="Ikeuchi M."/>
            <person name="Watanabe M."/>
            <person name="Wada H."/>
            <person name="Kobayashi K."/>
            <person name="Saito M."/>
            <person name="Masuda T."/>
            <person name="Sasaki-Sekimoto Y."/>
            <person name="Mashiguchi K."/>
            <person name="Awai K."/>
            <person name="Shimojima M."/>
            <person name="Masuda S."/>
            <person name="Iwai M."/>
            <person name="Nobusawa T."/>
            <person name="Narise T."/>
            <person name="Kondo S."/>
            <person name="Saito H."/>
            <person name="Sato R."/>
            <person name="Murakawa M."/>
            <person name="Ihara Y."/>
            <person name="Oshima-Yamada Y."/>
            <person name="Ohtaka K."/>
            <person name="Satoh M."/>
            <person name="Sonobe K."/>
            <person name="Ishii M."/>
            <person name="Ohtani R."/>
            <person name="Kanamori-Sato M."/>
            <person name="Honoki R."/>
            <person name="Miyazaki D."/>
            <person name="Mochizuki H."/>
            <person name="Umetsu J."/>
            <person name="Higashi K."/>
            <person name="Shibata D."/>
            <person name="Kamiya Y."/>
            <person name="Sato N."/>
            <person name="Nakamura Y."/>
            <person name="Tabata S."/>
            <person name="Ida S."/>
            <person name="Kurokawa K."/>
            <person name="Ohta H."/>
        </authorList>
    </citation>
    <scope>NUCLEOTIDE SEQUENCE [LARGE SCALE GENOMIC DNA]</scope>
    <source>
        <strain evidence="3 4">NIES-2285</strain>
    </source>
</reference>
<proteinExistence type="predicted"/>
<dbReference type="InterPro" id="IPR032710">
    <property type="entry name" value="NTF2-like_dom_sf"/>
</dbReference>
<feature type="chain" id="PRO_5012372430" description="SnoaL-like domain-containing protein" evidence="1">
    <location>
        <begin position="31"/>
        <end position="198"/>
    </location>
</feature>
<dbReference type="Proteomes" id="UP000054558">
    <property type="component" value="Unassembled WGS sequence"/>
</dbReference>
<evidence type="ECO:0000259" key="2">
    <source>
        <dbReference type="Pfam" id="PF13577"/>
    </source>
</evidence>
<dbReference type="Pfam" id="PF13577">
    <property type="entry name" value="SnoaL_4"/>
    <property type="match status" value="1"/>
</dbReference>
<dbReference type="InterPro" id="IPR037401">
    <property type="entry name" value="SnoaL-like"/>
</dbReference>
<keyword evidence="4" id="KW-1185">Reference proteome</keyword>
<dbReference type="AlphaFoldDB" id="A0A1Y1IV77"/>
<organism evidence="3 4">
    <name type="scientific">Klebsormidium nitens</name>
    <name type="common">Green alga</name>
    <name type="synonym">Ulothrix nitens</name>
    <dbReference type="NCBI Taxonomy" id="105231"/>
    <lineage>
        <taxon>Eukaryota</taxon>
        <taxon>Viridiplantae</taxon>
        <taxon>Streptophyta</taxon>
        <taxon>Klebsormidiophyceae</taxon>
        <taxon>Klebsormidiales</taxon>
        <taxon>Klebsormidiaceae</taxon>
        <taxon>Klebsormidium</taxon>
    </lineage>
</organism>
<accession>A0A1Y1IV77</accession>